<dbReference type="AlphaFoldDB" id="A0A1S7QCB7"/>
<reference evidence="2" key="1">
    <citation type="submission" date="2016-01" db="EMBL/GenBank/DDBJ databases">
        <authorList>
            <person name="Regsiter A."/>
            <person name="william w."/>
        </authorList>
    </citation>
    <scope>NUCLEOTIDE SEQUENCE [LARGE SCALE GENOMIC DNA]</scope>
    <source>
        <strain evidence="2">CFBP 6623</strain>
    </source>
</reference>
<protein>
    <submittedName>
        <fullName evidence="1">Uncharacterized protein</fullName>
    </submittedName>
</protein>
<dbReference type="Proteomes" id="UP000191988">
    <property type="component" value="Unassembled WGS sequence"/>
</dbReference>
<proteinExistence type="predicted"/>
<evidence type="ECO:0000313" key="2">
    <source>
        <dbReference type="Proteomes" id="UP000191988"/>
    </source>
</evidence>
<sequence length="38" mass="4335">MNTVLTPLFGGRRTRLTIADVLLHLAKIRFRRVAVIDT</sequence>
<dbReference type="EMBL" id="FBWK01000037">
    <property type="protein sequence ID" value="CUX34707.1"/>
    <property type="molecule type" value="Genomic_DNA"/>
</dbReference>
<accession>A0A1S7QCB7</accession>
<gene>
    <name evidence="1" type="ORF">AGR3A_Cc420228</name>
</gene>
<organism evidence="1 2">
    <name type="scientific">Agrobacterium tomkonis CFBP 6623</name>
    <dbReference type="NCBI Taxonomy" id="1183432"/>
    <lineage>
        <taxon>Bacteria</taxon>
        <taxon>Pseudomonadati</taxon>
        <taxon>Pseudomonadota</taxon>
        <taxon>Alphaproteobacteria</taxon>
        <taxon>Hyphomicrobiales</taxon>
        <taxon>Rhizobiaceae</taxon>
        <taxon>Rhizobium/Agrobacterium group</taxon>
        <taxon>Agrobacterium</taxon>
        <taxon>Agrobacterium tumefaciens complex</taxon>
    </lineage>
</organism>
<name>A0A1S7QCB7_9HYPH</name>
<keyword evidence="2" id="KW-1185">Reference proteome</keyword>
<evidence type="ECO:0000313" key="1">
    <source>
        <dbReference type="EMBL" id="CUX34707.1"/>
    </source>
</evidence>
<dbReference type="STRING" id="1183432.AGR3A_Cc420228"/>